<feature type="domain" description="FAD-binding" evidence="1">
    <location>
        <begin position="3"/>
        <end position="164"/>
    </location>
</feature>
<evidence type="ECO:0000313" key="3">
    <source>
        <dbReference type="Proteomes" id="UP001595846"/>
    </source>
</evidence>
<dbReference type="Pfam" id="PF01494">
    <property type="entry name" value="FAD_binding_3"/>
    <property type="match status" value="1"/>
</dbReference>
<dbReference type="InterPro" id="IPR050407">
    <property type="entry name" value="Geranylgeranyl_reductase"/>
</dbReference>
<dbReference type="PANTHER" id="PTHR42685">
    <property type="entry name" value="GERANYLGERANYL DIPHOSPHATE REDUCTASE"/>
    <property type="match status" value="1"/>
</dbReference>
<dbReference type="EMBL" id="JBHSAQ010000016">
    <property type="protein sequence ID" value="MFC3960124.1"/>
    <property type="molecule type" value="Genomic_DNA"/>
</dbReference>
<evidence type="ECO:0000259" key="1">
    <source>
        <dbReference type="Pfam" id="PF01494"/>
    </source>
</evidence>
<evidence type="ECO:0000313" key="2">
    <source>
        <dbReference type="EMBL" id="MFC3960124.1"/>
    </source>
</evidence>
<dbReference type="Proteomes" id="UP001595846">
    <property type="component" value="Unassembled WGS sequence"/>
</dbReference>
<accession>A0ABD5NSX2</accession>
<organism evidence="2 3">
    <name type="scientific">Halovivax cerinus</name>
    <dbReference type="NCBI Taxonomy" id="1487865"/>
    <lineage>
        <taxon>Archaea</taxon>
        <taxon>Methanobacteriati</taxon>
        <taxon>Methanobacteriota</taxon>
        <taxon>Stenosarchaea group</taxon>
        <taxon>Halobacteria</taxon>
        <taxon>Halobacteriales</taxon>
        <taxon>Natrialbaceae</taxon>
        <taxon>Halovivax</taxon>
    </lineage>
</organism>
<dbReference type="NCBIfam" id="TIGR02032">
    <property type="entry name" value="GG-red-SF"/>
    <property type="match status" value="1"/>
</dbReference>
<dbReference type="PRINTS" id="PR00420">
    <property type="entry name" value="RNGMNOXGNASE"/>
</dbReference>
<dbReference type="PANTHER" id="PTHR42685:SF21">
    <property type="entry name" value="DEHYDROGENASE (FLAVOPROTEIN)-LIKE PROTEIN"/>
    <property type="match status" value="1"/>
</dbReference>
<dbReference type="Gene3D" id="3.50.50.60">
    <property type="entry name" value="FAD/NAD(P)-binding domain"/>
    <property type="match status" value="1"/>
</dbReference>
<name>A0ABD5NSX2_9EURY</name>
<sequence length="361" mass="38962">MYDFAVVGVGPAGARFARRAAEAGHDVVAFERGEIGQPLACSGHVSTDVWGFTGDGARETLLQNEVRGARFHVDGPGSEAYPFYRETPISNVIDRVELDRHLADLARAAGADVRDYHTVTAIDERPDRVVLTVSGPDGTDTVSAKLVAGCDGPGSRVREALSLPEPDEFLHGVLAFADEPDHDDFVDVHLTAPTFFAWRIPRGEAGVEYGLAAPPGEAVTDHFDDLVDEYGVSVSHRCSGAIPIGPPDRVTSDRGFLVGDAAAQTKPFTGGGILYGMRCGDHAAREVDPDHPASTAAYERAWRRDIGSDQTLGHWLRRAYSLPEGVQHVGLRALSGEVGVHMDRPTSMFSREHLRAMLSFR</sequence>
<protein>
    <submittedName>
        <fullName evidence="2">Geranylgeranyl reductase family protein</fullName>
    </submittedName>
</protein>
<reference evidence="2 3" key="1">
    <citation type="journal article" date="2019" name="Int. J. Syst. Evol. Microbiol.">
        <title>The Global Catalogue of Microorganisms (GCM) 10K type strain sequencing project: providing services to taxonomists for standard genome sequencing and annotation.</title>
        <authorList>
            <consortium name="The Broad Institute Genomics Platform"/>
            <consortium name="The Broad Institute Genome Sequencing Center for Infectious Disease"/>
            <person name="Wu L."/>
            <person name="Ma J."/>
        </authorList>
    </citation>
    <scope>NUCLEOTIDE SEQUENCE [LARGE SCALE GENOMIC DNA]</scope>
    <source>
        <strain evidence="2 3">IBRC-M 10256</strain>
    </source>
</reference>
<dbReference type="SUPFAM" id="SSF51905">
    <property type="entry name" value="FAD/NAD(P)-binding domain"/>
    <property type="match status" value="1"/>
</dbReference>
<dbReference type="GeneID" id="73901486"/>
<dbReference type="InterPro" id="IPR036188">
    <property type="entry name" value="FAD/NAD-bd_sf"/>
</dbReference>
<dbReference type="InterPro" id="IPR002938">
    <property type="entry name" value="FAD-bd"/>
</dbReference>
<comment type="caution">
    <text evidence="2">The sequence shown here is derived from an EMBL/GenBank/DDBJ whole genome shotgun (WGS) entry which is preliminary data.</text>
</comment>
<dbReference type="AlphaFoldDB" id="A0ABD5NSX2"/>
<keyword evidence="3" id="KW-1185">Reference proteome</keyword>
<gene>
    <name evidence="2" type="ORF">ACFOUR_17320</name>
</gene>
<dbReference type="InterPro" id="IPR011777">
    <property type="entry name" value="Geranylgeranyl_Rdtase_fam"/>
</dbReference>
<proteinExistence type="predicted"/>
<dbReference type="RefSeq" id="WP_256532405.1">
    <property type="nucleotide sequence ID" value="NZ_CP101824.1"/>
</dbReference>